<protein>
    <submittedName>
        <fullName evidence="1">Uncharacterized protein</fullName>
    </submittedName>
</protein>
<gene>
    <name evidence="1" type="ORF">FHS54_001183</name>
</gene>
<sequence>MPAKILSHDRQMMTRWKQIDPGKDLIIALELHALARPILKRDLPFFEHAAAVEAGWSIAESKSFPALQNRRQTRYLCAGKAVNAWGPCK</sequence>
<dbReference type="RefSeq" id="WP_167302886.1">
    <property type="nucleotide sequence ID" value="NZ_JAASQR010000002.1"/>
</dbReference>
<name>A0A846M241_9SPHN</name>
<comment type="caution">
    <text evidence="1">The sequence shown here is derived from an EMBL/GenBank/DDBJ whole genome shotgun (WGS) entry which is preliminary data.</text>
</comment>
<dbReference type="Proteomes" id="UP000576821">
    <property type="component" value="Unassembled WGS sequence"/>
</dbReference>
<proteinExistence type="predicted"/>
<evidence type="ECO:0000313" key="2">
    <source>
        <dbReference type="Proteomes" id="UP000576821"/>
    </source>
</evidence>
<evidence type="ECO:0000313" key="1">
    <source>
        <dbReference type="EMBL" id="NIJ16217.1"/>
    </source>
</evidence>
<dbReference type="AlphaFoldDB" id="A0A846M241"/>
<organism evidence="1 2">
    <name type="scientific">Sphingobium vermicomposti</name>
    <dbReference type="NCBI Taxonomy" id="529005"/>
    <lineage>
        <taxon>Bacteria</taxon>
        <taxon>Pseudomonadati</taxon>
        <taxon>Pseudomonadota</taxon>
        <taxon>Alphaproteobacteria</taxon>
        <taxon>Sphingomonadales</taxon>
        <taxon>Sphingomonadaceae</taxon>
        <taxon>Sphingobium</taxon>
    </lineage>
</organism>
<dbReference type="EMBL" id="JAASQR010000002">
    <property type="protein sequence ID" value="NIJ16217.1"/>
    <property type="molecule type" value="Genomic_DNA"/>
</dbReference>
<keyword evidence="2" id="KW-1185">Reference proteome</keyword>
<reference evidence="1 2" key="1">
    <citation type="submission" date="2020-03" db="EMBL/GenBank/DDBJ databases">
        <title>Genomic Encyclopedia of Type Strains, Phase IV (KMG-IV): sequencing the most valuable type-strain genomes for metagenomic binning, comparative biology and taxonomic classification.</title>
        <authorList>
            <person name="Goeker M."/>
        </authorList>
    </citation>
    <scope>NUCLEOTIDE SEQUENCE [LARGE SCALE GENOMIC DNA]</scope>
    <source>
        <strain evidence="1 2">DSM 21299</strain>
    </source>
</reference>
<accession>A0A846M241</accession>